<gene>
    <name evidence="8" type="ORF">ENV38_03965</name>
</gene>
<feature type="domain" description="Response regulatory" evidence="7">
    <location>
        <begin position="5"/>
        <end position="119"/>
    </location>
</feature>
<keyword evidence="3" id="KW-0805">Transcription regulation</keyword>
<keyword evidence="1 6" id="KW-0597">Phosphoprotein</keyword>
<evidence type="ECO:0000256" key="3">
    <source>
        <dbReference type="ARBA" id="ARBA00023015"/>
    </source>
</evidence>
<accession>A0A7V3NTY8</accession>
<keyword evidence="2" id="KW-0902">Two-component regulatory system</keyword>
<evidence type="ECO:0000256" key="5">
    <source>
        <dbReference type="ARBA" id="ARBA00023163"/>
    </source>
</evidence>
<reference evidence="8" key="1">
    <citation type="journal article" date="2020" name="mSystems">
        <title>Genome- and Community-Level Interaction Insights into Carbon Utilization and Element Cycling Functions of Hydrothermarchaeota in Hydrothermal Sediment.</title>
        <authorList>
            <person name="Zhou Z."/>
            <person name="Liu Y."/>
            <person name="Xu W."/>
            <person name="Pan J."/>
            <person name="Luo Z.H."/>
            <person name="Li M."/>
        </authorList>
    </citation>
    <scope>NUCLEOTIDE SEQUENCE [LARGE SCALE GENOMIC DNA]</scope>
    <source>
        <strain evidence="8">SpSt-754</strain>
    </source>
</reference>
<comment type="caution">
    <text evidence="8">The sequence shown here is derived from an EMBL/GenBank/DDBJ whole genome shotgun (WGS) entry which is preliminary data.</text>
</comment>
<dbReference type="EMBL" id="DTGD01000146">
    <property type="protein sequence ID" value="HGB36040.1"/>
    <property type="molecule type" value="Genomic_DNA"/>
</dbReference>
<dbReference type="InterPro" id="IPR001789">
    <property type="entry name" value="Sig_transdc_resp-reg_receiver"/>
</dbReference>
<evidence type="ECO:0000259" key="7">
    <source>
        <dbReference type="PROSITE" id="PS50110"/>
    </source>
</evidence>
<keyword evidence="4" id="KW-0238">DNA-binding</keyword>
<dbReference type="PANTHER" id="PTHR44591:SF18">
    <property type="entry name" value="REGULATORY PROTEIN"/>
    <property type="match status" value="1"/>
</dbReference>
<dbReference type="PROSITE" id="PS50110">
    <property type="entry name" value="RESPONSE_REGULATORY"/>
    <property type="match status" value="1"/>
</dbReference>
<keyword evidence="5" id="KW-0804">Transcription</keyword>
<proteinExistence type="predicted"/>
<evidence type="ECO:0000256" key="1">
    <source>
        <dbReference type="ARBA" id="ARBA00022553"/>
    </source>
</evidence>
<feature type="modified residue" description="4-aspartylphosphate" evidence="6">
    <location>
        <position position="54"/>
    </location>
</feature>
<evidence type="ECO:0000256" key="6">
    <source>
        <dbReference type="PROSITE-ProRule" id="PRU00169"/>
    </source>
</evidence>
<dbReference type="FunFam" id="3.40.50.2300:FF:000001">
    <property type="entry name" value="DNA-binding response regulator PhoB"/>
    <property type="match status" value="1"/>
</dbReference>
<protein>
    <submittedName>
        <fullName evidence="8">Response regulator</fullName>
    </submittedName>
</protein>
<dbReference type="SUPFAM" id="SSF52172">
    <property type="entry name" value="CheY-like"/>
    <property type="match status" value="1"/>
</dbReference>
<dbReference type="AlphaFoldDB" id="A0A7V3NTY8"/>
<evidence type="ECO:0000256" key="4">
    <source>
        <dbReference type="ARBA" id="ARBA00023125"/>
    </source>
</evidence>
<name>A0A7V3NTY8_UNCW3</name>
<evidence type="ECO:0000256" key="2">
    <source>
        <dbReference type="ARBA" id="ARBA00023012"/>
    </source>
</evidence>
<dbReference type="InterPro" id="IPR050595">
    <property type="entry name" value="Bact_response_regulator"/>
</dbReference>
<dbReference type="Gene3D" id="3.40.50.2300">
    <property type="match status" value="1"/>
</dbReference>
<dbReference type="GO" id="GO:0003677">
    <property type="term" value="F:DNA binding"/>
    <property type="evidence" value="ECO:0007669"/>
    <property type="project" value="UniProtKB-KW"/>
</dbReference>
<dbReference type="PANTHER" id="PTHR44591">
    <property type="entry name" value="STRESS RESPONSE REGULATOR PROTEIN 1"/>
    <property type="match status" value="1"/>
</dbReference>
<evidence type="ECO:0000313" key="8">
    <source>
        <dbReference type="EMBL" id="HGB36040.1"/>
    </source>
</evidence>
<dbReference type="InterPro" id="IPR011006">
    <property type="entry name" value="CheY-like_superfamily"/>
</dbReference>
<dbReference type="GO" id="GO:0000160">
    <property type="term" value="P:phosphorelay signal transduction system"/>
    <property type="evidence" value="ECO:0007669"/>
    <property type="project" value="UniProtKB-KW"/>
</dbReference>
<organism evidence="8">
    <name type="scientific">candidate division WOR-3 bacterium</name>
    <dbReference type="NCBI Taxonomy" id="2052148"/>
    <lineage>
        <taxon>Bacteria</taxon>
        <taxon>Bacteria division WOR-3</taxon>
    </lineage>
</organism>
<dbReference type="SMART" id="SM00448">
    <property type="entry name" value="REC"/>
    <property type="match status" value="1"/>
</dbReference>
<sequence length="127" mass="14656">MANYRILLVDDEPDIRAVYGEMLRREGYDVVTAENAEEALYKISTEQVDLVILDIKMKGKSGLEVLESLEKEKKKKDIPVILFTAYSSYQDEYTAWFADAYVVKSGDPTELKNEIKRLLQRKKETAK</sequence>
<dbReference type="Pfam" id="PF00072">
    <property type="entry name" value="Response_reg"/>
    <property type="match status" value="1"/>
</dbReference>